<name>A0A8H9HET5_KITAU</name>
<evidence type="ECO:0000313" key="1">
    <source>
        <dbReference type="EMBL" id="GGU57759.1"/>
    </source>
</evidence>
<proteinExistence type="predicted"/>
<reference evidence="1" key="2">
    <citation type="submission" date="2020-09" db="EMBL/GenBank/DDBJ databases">
        <authorList>
            <person name="Sun Q."/>
            <person name="Ohkuma M."/>
        </authorList>
    </citation>
    <scope>NUCLEOTIDE SEQUENCE</scope>
    <source>
        <strain evidence="1">JCM 4434</strain>
    </source>
</reference>
<protein>
    <submittedName>
        <fullName evidence="1">Uncharacterized protein</fullName>
    </submittedName>
</protein>
<reference evidence="1" key="1">
    <citation type="journal article" date="2014" name="Int. J. Syst. Evol. Microbiol.">
        <title>Complete genome sequence of Corynebacterium casei LMG S-19264T (=DSM 44701T), isolated from a smear-ripened cheese.</title>
        <authorList>
            <consortium name="US DOE Joint Genome Institute (JGI-PGF)"/>
            <person name="Walter F."/>
            <person name="Albersmeier A."/>
            <person name="Kalinowski J."/>
            <person name="Ruckert C."/>
        </authorList>
    </citation>
    <scope>NUCLEOTIDE SEQUENCE</scope>
    <source>
        <strain evidence="1">JCM 4434</strain>
    </source>
</reference>
<dbReference type="Proteomes" id="UP000610124">
    <property type="component" value="Unassembled WGS sequence"/>
</dbReference>
<comment type="caution">
    <text evidence="1">The sequence shown here is derived from an EMBL/GenBank/DDBJ whole genome shotgun (WGS) entry which is preliminary data.</text>
</comment>
<dbReference type="AlphaFoldDB" id="A0A8H9HET5"/>
<evidence type="ECO:0000313" key="2">
    <source>
        <dbReference type="Proteomes" id="UP000610124"/>
    </source>
</evidence>
<organism evidence="1 2">
    <name type="scientific">Kitasatospora aureofaciens</name>
    <name type="common">Streptomyces aureofaciens</name>
    <dbReference type="NCBI Taxonomy" id="1894"/>
    <lineage>
        <taxon>Bacteria</taxon>
        <taxon>Bacillati</taxon>
        <taxon>Actinomycetota</taxon>
        <taxon>Actinomycetes</taxon>
        <taxon>Kitasatosporales</taxon>
        <taxon>Streptomycetaceae</taxon>
        <taxon>Kitasatospora</taxon>
    </lineage>
</organism>
<dbReference type="EMBL" id="BMUB01000001">
    <property type="protein sequence ID" value="GGU57759.1"/>
    <property type="molecule type" value="Genomic_DNA"/>
</dbReference>
<accession>A0A8H9HET5</accession>
<sequence length="167" mass="17645">MIPAPKPCGMRYRLNTVPGMTDGLTVDEALRALAALEAAWKDDDEALSALAAGGADERPLPALVAAYGEHAMDTLMALAFGLRSSMSDEEIAELSDAVSANIGARMSALLTQTLKAWGTVAEADDLSVTKIIAHTVIDAMRAVTEDPTRTEVLPLLATFRNYALNDG</sequence>
<gene>
    <name evidence="1" type="ORF">GCM10010502_05440</name>
</gene>